<evidence type="ECO:0000259" key="6">
    <source>
        <dbReference type="Pfam" id="PF04932"/>
    </source>
</evidence>
<organism evidence="7 8">
    <name type="scientific">Flavobacterium buctense</name>
    <dbReference type="NCBI Taxonomy" id="1648146"/>
    <lineage>
        <taxon>Bacteria</taxon>
        <taxon>Pseudomonadati</taxon>
        <taxon>Bacteroidota</taxon>
        <taxon>Flavobacteriia</taxon>
        <taxon>Flavobacteriales</taxon>
        <taxon>Flavobacteriaceae</taxon>
        <taxon>Flavobacterium</taxon>
    </lineage>
</organism>
<accession>A0ABU9E179</accession>
<dbReference type="GO" id="GO:0016874">
    <property type="term" value="F:ligase activity"/>
    <property type="evidence" value="ECO:0007669"/>
    <property type="project" value="UniProtKB-KW"/>
</dbReference>
<proteinExistence type="predicted"/>
<keyword evidence="7" id="KW-0436">Ligase</keyword>
<sequence>MKDKNYILLVVAHALIGLLIYTFPAFSKIYAILIVFVGFYFVIKNRNINNEVLFVSAYIVGSEVFLRMTGGNILYEFSKYSIMIFMVLGMYYSGFSKNAIPFWIYLILLLPGIIVATETLNLKSDLRNALSFNISGPACLGISAIYAYNRKIKFSQLNTILLSMGLPILATTVYLIFYTPELKTILVSTGSNIETSGGFGPNQVATVLGLGMFVFFSRLILESKSKLIFVINLIILFNISYRGLVTFSRGGMITGLFMILILIFFLYVNTRNEGKYRLNLFLLFFVLGFAFTWIYTSNQTGGLIDKRYANQDATGRVKESQFTGREEIWDNEIASFKDHPVFGIGVGKGLEVREQETGGLIIASHNELTRTISEHGTLGIIALMIVFTTPMFLYLDNKQNIYIFCFLVFWILTINHAAMRIAAPAFVYSFSLLKVYMDE</sequence>
<comment type="caution">
    <text evidence="7">The sequence shown here is derived from an EMBL/GenBank/DDBJ whole genome shotgun (WGS) entry which is preliminary data.</text>
</comment>
<dbReference type="Proteomes" id="UP001491349">
    <property type="component" value="Unassembled WGS sequence"/>
</dbReference>
<feature type="transmembrane region" description="Helical" evidence="5">
    <location>
        <begin position="250"/>
        <end position="268"/>
    </location>
</feature>
<feature type="domain" description="O-antigen ligase-related" evidence="6">
    <location>
        <begin position="244"/>
        <end position="383"/>
    </location>
</feature>
<feature type="transmembrane region" description="Helical" evidence="5">
    <location>
        <begin position="280"/>
        <end position="296"/>
    </location>
</feature>
<feature type="transmembrane region" description="Helical" evidence="5">
    <location>
        <begin position="199"/>
        <end position="220"/>
    </location>
</feature>
<dbReference type="InterPro" id="IPR007016">
    <property type="entry name" value="O-antigen_ligase-rel_domated"/>
</dbReference>
<reference evidence="7 8" key="1">
    <citation type="submission" date="2024-04" db="EMBL/GenBank/DDBJ databases">
        <title>draft genome sequnece of Flavobacterium buctense JCM 30750.</title>
        <authorList>
            <person name="Kim D.-U."/>
        </authorList>
    </citation>
    <scope>NUCLEOTIDE SEQUENCE [LARGE SCALE GENOMIC DNA]</scope>
    <source>
        <strain evidence="7 8">JCM 30750</strain>
    </source>
</reference>
<feature type="transmembrane region" description="Helical" evidence="5">
    <location>
        <begin position="160"/>
        <end position="179"/>
    </location>
</feature>
<gene>
    <name evidence="7" type="ORF">WMW71_07660</name>
</gene>
<dbReference type="PANTHER" id="PTHR37422">
    <property type="entry name" value="TEICHURONIC ACID BIOSYNTHESIS PROTEIN TUAE"/>
    <property type="match status" value="1"/>
</dbReference>
<comment type="subcellular location">
    <subcellularLocation>
        <location evidence="1">Membrane</location>
        <topology evidence="1">Multi-pass membrane protein</topology>
    </subcellularLocation>
</comment>
<keyword evidence="8" id="KW-1185">Reference proteome</keyword>
<dbReference type="InterPro" id="IPR051533">
    <property type="entry name" value="WaaL-like"/>
</dbReference>
<evidence type="ECO:0000256" key="4">
    <source>
        <dbReference type="ARBA" id="ARBA00023136"/>
    </source>
</evidence>
<feature type="transmembrane region" description="Helical" evidence="5">
    <location>
        <begin position="7"/>
        <end position="23"/>
    </location>
</feature>
<keyword evidence="3 5" id="KW-1133">Transmembrane helix</keyword>
<dbReference type="Pfam" id="PF04932">
    <property type="entry name" value="Wzy_C"/>
    <property type="match status" value="1"/>
</dbReference>
<feature type="transmembrane region" description="Helical" evidence="5">
    <location>
        <begin position="402"/>
        <end position="430"/>
    </location>
</feature>
<keyword evidence="4 5" id="KW-0472">Membrane</keyword>
<evidence type="ECO:0000256" key="1">
    <source>
        <dbReference type="ARBA" id="ARBA00004141"/>
    </source>
</evidence>
<evidence type="ECO:0000256" key="5">
    <source>
        <dbReference type="SAM" id="Phobius"/>
    </source>
</evidence>
<dbReference type="PANTHER" id="PTHR37422:SF17">
    <property type="entry name" value="O-ANTIGEN LIGASE"/>
    <property type="match status" value="1"/>
</dbReference>
<feature type="transmembrane region" description="Helical" evidence="5">
    <location>
        <begin position="77"/>
        <end position="95"/>
    </location>
</feature>
<dbReference type="EMBL" id="JBBPCB010000004">
    <property type="protein sequence ID" value="MEK8180213.1"/>
    <property type="molecule type" value="Genomic_DNA"/>
</dbReference>
<dbReference type="RefSeq" id="WP_187660684.1">
    <property type="nucleotide sequence ID" value="NZ_JACTAB010000005.1"/>
</dbReference>
<feature type="transmembrane region" description="Helical" evidence="5">
    <location>
        <begin position="102"/>
        <end position="122"/>
    </location>
</feature>
<evidence type="ECO:0000256" key="3">
    <source>
        <dbReference type="ARBA" id="ARBA00022989"/>
    </source>
</evidence>
<protein>
    <submittedName>
        <fullName evidence="7">O-antigen ligase family protein</fullName>
    </submittedName>
</protein>
<name>A0ABU9E179_9FLAO</name>
<feature type="transmembrane region" description="Helical" evidence="5">
    <location>
        <begin position="376"/>
        <end position="395"/>
    </location>
</feature>
<evidence type="ECO:0000256" key="2">
    <source>
        <dbReference type="ARBA" id="ARBA00022692"/>
    </source>
</evidence>
<evidence type="ECO:0000313" key="7">
    <source>
        <dbReference type="EMBL" id="MEK8180213.1"/>
    </source>
</evidence>
<keyword evidence="2 5" id="KW-0812">Transmembrane</keyword>
<evidence type="ECO:0000313" key="8">
    <source>
        <dbReference type="Proteomes" id="UP001491349"/>
    </source>
</evidence>
<feature type="transmembrane region" description="Helical" evidence="5">
    <location>
        <begin position="29"/>
        <end position="45"/>
    </location>
</feature>
<feature type="transmembrane region" description="Helical" evidence="5">
    <location>
        <begin position="227"/>
        <end position="244"/>
    </location>
</feature>